<evidence type="ECO:0000256" key="1">
    <source>
        <dbReference type="ARBA" id="ARBA00022741"/>
    </source>
</evidence>
<dbReference type="GO" id="GO:0008094">
    <property type="term" value="F:ATP-dependent activity, acting on DNA"/>
    <property type="evidence" value="ECO:0007669"/>
    <property type="project" value="TreeGrafter"/>
</dbReference>
<reference evidence="4" key="1">
    <citation type="submission" date="2019-10" db="EMBL/GenBank/DDBJ databases">
        <authorList>
            <person name="Zhang R."/>
            <person name="Pan Y."/>
            <person name="Wang J."/>
            <person name="Ma R."/>
            <person name="Yu S."/>
        </authorList>
    </citation>
    <scope>NUCLEOTIDE SEQUENCE</scope>
    <source>
        <strain evidence="4">LA-IB0</strain>
        <tissue evidence="4">Leaf</tissue>
    </source>
</reference>
<dbReference type="GO" id="GO:0006289">
    <property type="term" value="P:nucleotide-excision repair"/>
    <property type="evidence" value="ECO:0007669"/>
    <property type="project" value="TreeGrafter"/>
</dbReference>
<dbReference type="GO" id="GO:0005634">
    <property type="term" value="C:nucleus"/>
    <property type="evidence" value="ECO:0007669"/>
    <property type="project" value="TreeGrafter"/>
</dbReference>
<evidence type="ECO:0000313" key="4">
    <source>
        <dbReference type="EMBL" id="KAG8364596.1"/>
    </source>
</evidence>
<dbReference type="InterPro" id="IPR050628">
    <property type="entry name" value="SNF2_RAD54_helicase_TF"/>
</dbReference>
<accession>A0AAV6W394</accession>
<organism evidence="4 5">
    <name type="scientific">Buddleja alternifolia</name>
    <dbReference type="NCBI Taxonomy" id="168488"/>
    <lineage>
        <taxon>Eukaryota</taxon>
        <taxon>Viridiplantae</taxon>
        <taxon>Streptophyta</taxon>
        <taxon>Embryophyta</taxon>
        <taxon>Tracheophyta</taxon>
        <taxon>Spermatophyta</taxon>
        <taxon>Magnoliopsida</taxon>
        <taxon>eudicotyledons</taxon>
        <taxon>Gunneridae</taxon>
        <taxon>Pentapetalae</taxon>
        <taxon>asterids</taxon>
        <taxon>lamiids</taxon>
        <taxon>Lamiales</taxon>
        <taxon>Scrophulariaceae</taxon>
        <taxon>Buddlejeae</taxon>
        <taxon>Buddleja</taxon>
    </lineage>
</organism>
<dbReference type="Gene3D" id="3.40.50.300">
    <property type="entry name" value="P-loop containing nucleotide triphosphate hydrolases"/>
    <property type="match status" value="1"/>
</dbReference>
<keyword evidence="5" id="KW-1185">Reference proteome</keyword>
<keyword evidence="1" id="KW-0547">Nucleotide-binding</keyword>
<evidence type="ECO:0000313" key="5">
    <source>
        <dbReference type="Proteomes" id="UP000826271"/>
    </source>
</evidence>
<keyword evidence="2" id="KW-0378">Hydrolase</keyword>
<evidence type="ECO:0000256" key="2">
    <source>
        <dbReference type="ARBA" id="ARBA00022801"/>
    </source>
</evidence>
<name>A0AAV6W394_9LAMI</name>
<dbReference type="EMBL" id="WHWC01000018">
    <property type="protein sequence ID" value="KAG8364596.1"/>
    <property type="molecule type" value="Genomic_DNA"/>
</dbReference>
<keyword evidence="3" id="KW-0067">ATP-binding</keyword>
<dbReference type="GO" id="GO:0005524">
    <property type="term" value="F:ATP binding"/>
    <property type="evidence" value="ECO:0007669"/>
    <property type="project" value="UniProtKB-KW"/>
</dbReference>
<dbReference type="SUPFAM" id="SSF52540">
    <property type="entry name" value="P-loop containing nucleoside triphosphate hydrolases"/>
    <property type="match status" value="1"/>
</dbReference>
<dbReference type="Proteomes" id="UP000826271">
    <property type="component" value="Unassembled WGS sequence"/>
</dbReference>
<evidence type="ECO:0000256" key="3">
    <source>
        <dbReference type="ARBA" id="ARBA00022840"/>
    </source>
</evidence>
<sequence>MNSVYNPAVEWQAQDRVHRIGQLKPVRVVRFIMKNTIEEMILEFRKKKELRIEGTVGRSSKVVDKLSEDDNWWDKPSSGDIWSLFK</sequence>
<dbReference type="AlphaFoldDB" id="A0AAV6W394"/>
<proteinExistence type="predicted"/>
<dbReference type="PANTHER" id="PTHR45626:SF12">
    <property type="entry name" value="DNA REPAIR PROTEIN RAD16"/>
    <property type="match status" value="1"/>
</dbReference>
<dbReference type="InterPro" id="IPR027417">
    <property type="entry name" value="P-loop_NTPase"/>
</dbReference>
<dbReference type="GO" id="GO:0016787">
    <property type="term" value="F:hydrolase activity"/>
    <property type="evidence" value="ECO:0007669"/>
    <property type="project" value="UniProtKB-KW"/>
</dbReference>
<protein>
    <submittedName>
        <fullName evidence="4">Uncharacterized protein</fullName>
    </submittedName>
</protein>
<comment type="caution">
    <text evidence="4">The sequence shown here is derived from an EMBL/GenBank/DDBJ whole genome shotgun (WGS) entry which is preliminary data.</text>
</comment>
<gene>
    <name evidence="4" type="ORF">BUALT_Bualt18G0013700</name>
</gene>
<dbReference type="PANTHER" id="PTHR45626">
    <property type="entry name" value="TRANSCRIPTION TERMINATION FACTOR 2-RELATED"/>
    <property type="match status" value="1"/>
</dbReference>